<evidence type="ECO:0000313" key="2">
    <source>
        <dbReference type="Proteomes" id="UP000069241"/>
    </source>
</evidence>
<protein>
    <submittedName>
        <fullName evidence="1">Uncharacterized protein</fullName>
    </submittedName>
</protein>
<organism evidence="1 2">
    <name type="scientific">Desulfovibrio fairfieldensis</name>
    <dbReference type="NCBI Taxonomy" id="44742"/>
    <lineage>
        <taxon>Bacteria</taxon>
        <taxon>Pseudomonadati</taxon>
        <taxon>Thermodesulfobacteriota</taxon>
        <taxon>Desulfovibrionia</taxon>
        <taxon>Desulfovibrionales</taxon>
        <taxon>Desulfovibrionaceae</taxon>
        <taxon>Desulfovibrio</taxon>
    </lineage>
</organism>
<sequence length="187" mass="20406">MATVMTKVAVVGLIEFSQHHAVAFLGRLIPGTLARIKARTQRVVRCLYETAAPRAVINQLELRDLDEGTAFVIEHALRAAEFRAQRFDALGAGCIGRHLPVGLGHRRQLSENVHNALGVADQFAQVLSGQPQATARVGAEILHRRLPALPEGQQSAAANGHARETMMELRILLRIVMLSLPLMNSSE</sequence>
<keyword evidence="2" id="KW-1185">Reference proteome</keyword>
<dbReference type="Proteomes" id="UP000069241">
    <property type="component" value="Chromosome"/>
</dbReference>
<accession>A0A0X8JIH7</accession>
<evidence type="ECO:0000313" key="1">
    <source>
        <dbReference type="EMBL" id="AMD89438.1"/>
    </source>
</evidence>
<dbReference type="AlphaFoldDB" id="A0A0X8JIH7"/>
<gene>
    <name evidence="1" type="ORF">AXF13_04550</name>
</gene>
<proteinExistence type="predicted"/>
<dbReference type="EMBL" id="CP014229">
    <property type="protein sequence ID" value="AMD89438.1"/>
    <property type="molecule type" value="Genomic_DNA"/>
</dbReference>
<dbReference type="KEGG" id="dfi:AXF13_04550"/>
<name>A0A0X8JIH7_9BACT</name>
<reference evidence="2" key="1">
    <citation type="submission" date="2016-02" db="EMBL/GenBank/DDBJ databases">
        <authorList>
            <person name="Holder M.E."/>
            <person name="Ajami N.J."/>
            <person name="Petrosino J.F."/>
        </authorList>
    </citation>
    <scope>NUCLEOTIDE SEQUENCE [LARGE SCALE GENOMIC DNA]</scope>
    <source>
        <strain evidence="2">CCUG 45958</strain>
    </source>
</reference>